<dbReference type="InterPro" id="IPR029052">
    <property type="entry name" value="Metallo-depent_PP-like"/>
</dbReference>
<keyword evidence="1" id="KW-1003">Cell membrane</keyword>
<dbReference type="GO" id="GO:0008758">
    <property type="term" value="F:UDP-2,3-diacylglucosamine hydrolase activity"/>
    <property type="evidence" value="ECO:0007669"/>
    <property type="project" value="TreeGrafter"/>
</dbReference>
<evidence type="ECO:0000256" key="4">
    <source>
        <dbReference type="ARBA" id="ARBA00022801"/>
    </source>
</evidence>
<reference evidence="8" key="1">
    <citation type="journal article" date="2020" name="mSystems">
        <title>Genome- and Community-Level Interaction Insights into Carbon Utilization and Element Cycling Functions of Hydrothermarchaeota in Hydrothermal Sediment.</title>
        <authorList>
            <person name="Zhou Z."/>
            <person name="Liu Y."/>
            <person name="Xu W."/>
            <person name="Pan J."/>
            <person name="Luo Z.H."/>
            <person name="Li M."/>
        </authorList>
    </citation>
    <scope>NUCLEOTIDE SEQUENCE [LARGE SCALE GENOMIC DNA]</scope>
    <source>
        <strain evidence="8">SpSt-143</strain>
    </source>
</reference>
<evidence type="ECO:0000256" key="3">
    <source>
        <dbReference type="ARBA" id="ARBA00022723"/>
    </source>
</evidence>
<accession>A0A7V2B1J8</accession>
<evidence type="ECO:0000256" key="6">
    <source>
        <dbReference type="ARBA" id="ARBA00023211"/>
    </source>
</evidence>
<dbReference type="CDD" id="cd07398">
    <property type="entry name" value="MPP_YbbF-LpxH"/>
    <property type="match status" value="1"/>
</dbReference>
<dbReference type="GO" id="GO:0016020">
    <property type="term" value="C:membrane"/>
    <property type="evidence" value="ECO:0007669"/>
    <property type="project" value="GOC"/>
</dbReference>
<dbReference type="Gene3D" id="3.60.21.10">
    <property type="match status" value="1"/>
</dbReference>
<keyword evidence="5" id="KW-0472">Membrane</keyword>
<evidence type="ECO:0000259" key="7">
    <source>
        <dbReference type="Pfam" id="PF00149"/>
    </source>
</evidence>
<dbReference type="PANTHER" id="PTHR34990">
    <property type="entry name" value="UDP-2,3-DIACYLGLUCOSAMINE HYDROLASE-RELATED"/>
    <property type="match status" value="1"/>
</dbReference>
<dbReference type="GO" id="GO:0046872">
    <property type="term" value="F:metal ion binding"/>
    <property type="evidence" value="ECO:0007669"/>
    <property type="project" value="UniProtKB-KW"/>
</dbReference>
<protein>
    <submittedName>
        <fullName evidence="8">UDP-2,3-diacylglucosamine diphosphatase</fullName>
    </submittedName>
</protein>
<dbReference type="GO" id="GO:0009245">
    <property type="term" value="P:lipid A biosynthetic process"/>
    <property type="evidence" value="ECO:0007669"/>
    <property type="project" value="TreeGrafter"/>
</dbReference>
<dbReference type="Pfam" id="PF00149">
    <property type="entry name" value="Metallophos"/>
    <property type="match status" value="1"/>
</dbReference>
<feature type="domain" description="Calcineurin-like phosphoesterase" evidence="7">
    <location>
        <begin position="2"/>
        <end position="199"/>
    </location>
</feature>
<keyword evidence="6" id="KW-0464">Manganese</keyword>
<evidence type="ECO:0000256" key="1">
    <source>
        <dbReference type="ARBA" id="ARBA00022475"/>
    </source>
</evidence>
<dbReference type="AlphaFoldDB" id="A0A7V2B1J8"/>
<evidence type="ECO:0000313" key="8">
    <source>
        <dbReference type="EMBL" id="HER96583.1"/>
    </source>
</evidence>
<dbReference type="PANTHER" id="PTHR34990:SF1">
    <property type="entry name" value="UDP-2,3-DIACYLGLUCOSAMINE HYDROLASE"/>
    <property type="match status" value="1"/>
</dbReference>
<keyword evidence="3" id="KW-0479">Metal-binding</keyword>
<gene>
    <name evidence="8" type="ORF">ENO59_08720</name>
</gene>
<comment type="caution">
    <text evidence="8">The sequence shown here is derived from an EMBL/GenBank/DDBJ whole genome shotgun (WGS) entry which is preliminary data.</text>
</comment>
<dbReference type="SUPFAM" id="SSF56300">
    <property type="entry name" value="Metallo-dependent phosphatases"/>
    <property type="match status" value="1"/>
</dbReference>
<evidence type="ECO:0000256" key="5">
    <source>
        <dbReference type="ARBA" id="ARBA00023136"/>
    </source>
</evidence>
<dbReference type="InterPro" id="IPR004843">
    <property type="entry name" value="Calcineurin-like_PHP"/>
</dbReference>
<dbReference type="InterPro" id="IPR043461">
    <property type="entry name" value="LpxH-like"/>
</dbReference>
<proteinExistence type="predicted"/>
<dbReference type="EMBL" id="DSGB01000006">
    <property type="protein sequence ID" value="HER96583.1"/>
    <property type="molecule type" value="Genomic_DNA"/>
</dbReference>
<evidence type="ECO:0000256" key="2">
    <source>
        <dbReference type="ARBA" id="ARBA00022519"/>
    </source>
</evidence>
<organism evidence="8">
    <name type="scientific">Rhodothermus marinus</name>
    <name type="common">Rhodothermus obamensis</name>
    <dbReference type="NCBI Taxonomy" id="29549"/>
    <lineage>
        <taxon>Bacteria</taxon>
        <taxon>Pseudomonadati</taxon>
        <taxon>Rhodothermota</taxon>
        <taxon>Rhodothermia</taxon>
        <taxon>Rhodothermales</taxon>
        <taxon>Rhodothermaceae</taxon>
        <taxon>Rhodothermus</taxon>
    </lineage>
</organism>
<keyword evidence="4" id="KW-0378">Hydrolase</keyword>
<name>A0A7V2B1J8_RHOMR</name>
<sequence>MILFFADMHLGRADPATERANEAALLRCLETLADRTQHLFLVGDVFHHYIEYRYLVPKGFVRFQALLAAWTARGIPVTYLVGNHDPWHQGYFAQELGVRVVFRPLIEPLLGRRVYLDHGDLAIAGPLARRLRRLLRHPVPVWLYRTLLPGDWGLQLARWTTRLRPEVLNQKTIERLRRYAHHLLSTQQADLVVLGHSHYAELACWPEGCYLNPGCWYQQQTFGLLDHATLKLCRWTSRGIETLTQYELP</sequence>
<keyword evidence="2" id="KW-0997">Cell inner membrane</keyword>